<dbReference type="CDD" id="cd00397">
    <property type="entry name" value="DNA_BRE_C"/>
    <property type="match status" value="1"/>
</dbReference>
<proteinExistence type="inferred from homology"/>
<dbReference type="InterPro" id="IPR011010">
    <property type="entry name" value="DNA_brk_join_enz"/>
</dbReference>
<keyword evidence="2" id="KW-0229">DNA integration</keyword>
<dbReference type="GO" id="GO:0015074">
    <property type="term" value="P:DNA integration"/>
    <property type="evidence" value="ECO:0007669"/>
    <property type="project" value="UniProtKB-KW"/>
</dbReference>
<evidence type="ECO:0000313" key="7">
    <source>
        <dbReference type="Proteomes" id="UP000000564"/>
    </source>
</evidence>
<dbReference type="EMBL" id="AE014074">
    <property type="protein sequence ID" value="AAM79961.1"/>
    <property type="molecule type" value="Genomic_DNA"/>
</dbReference>
<dbReference type="RefSeq" id="WP_009880742.1">
    <property type="nucleotide sequence ID" value="NC_004070.1"/>
</dbReference>
<evidence type="ECO:0000256" key="4">
    <source>
        <dbReference type="ARBA" id="ARBA00023172"/>
    </source>
</evidence>
<dbReference type="Gene3D" id="1.10.443.10">
    <property type="entry name" value="Intergrase catalytic core"/>
    <property type="match status" value="1"/>
</dbReference>
<dbReference type="GO" id="GO:0003677">
    <property type="term" value="F:DNA binding"/>
    <property type="evidence" value="ECO:0007669"/>
    <property type="project" value="UniProtKB-KW"/>
</dbReference>
<dbReference type="InterPro" id="IPR010998">
    <property type="entry name" value="Integrase_recombinase_N"/>
</dbReference>
<dbReference type="HOGENOM" id="CLU_027562_17_6_9"/>
<dbReference type="Gene3D" id="1.10.150.130">
    <property type="match status" value="1"/>
</dbReference>
<evidence type="ECO:0000259" key="5">
    <source>
        <dbReference type="PROSITE" id="PS51898"/>
    </source>
</evidence>
<keyword evidence="4" id="KW-0233">DNA recombination</keyword>
<evidence type="ECO:0000256" key="1">
    <source>
        <dbReference type="ARBA" id="ARBA00008857"/>
    </source>
</evidence>
<sequence>MKYNKTKYPNIFWYITLKGKRYHIRRGYYLNGEKKEATESGIKTIQEARLLLAEIERKIENNEFAYNKNLTVDEYWDIYVDNRLKAGVWSPDTYVERTNIFKNHISPKFGNKKMNAINRIEYENYINNLLNTNSRSTVKHIYDVFSIMLNHAVKNKMLDDNIIKFIDIGDSEIKPINKRRSMQEFKAWDKVARKMLDDYDYAMVRITYLGLRRSEVAGIKLGNITFNDKDCAVVKIDESRTRGRKDGGGLKTAYSERYVYLDFETSQLLKKAIDTSIKIAVCNDRILNKADFLFLGDDEKVKPSFVGKPIGSHYIYCLFKKINKNCDVHFTPHMMRHFFATQGQIAGVPIEHMAAALGHSNNYMTSQYTHIKDEVGENVTAAFMGSIK</sequence>
<name>A0A0H2UVX2_STRP3</name>
<dbReference type="SUPFAM" id="SSF56349">
    <property type="entry name" value="DNA breaking-rejoining enzymes"/>
    <property type="match status" value="1"/>
</dbReference>
<dbReference type="PANTHER" id="PTHR30629:SF2">
    <property type="entry name" value="PROPHAGE INTEGRASE INTS-RELATED"/>
    <property type="match status" value="1"/>
</dbReference>
<dbReference type="KEGG" id="spg:SpyM3_1354"/>
<evidence type="ECO:0000313" key="6">
    <source>
        <dbReference type="EMBL" id="AAM79961.1"/>
    </source>
</evidence>
<organism evidence="6 7">
    <name type="scientific">Streptococcus pyogenes serotype M3 (strain ATCC BAA-595 / MGAS315)</name>
    <dbReference type="NCBI Taxonomy" id="198466"/>
    <lineage>
        <taxon>Bacteria</taxon>
        <taxon>Bacillati</taxon>
        <taxon>Bacillota</taxon>
        <taxon>Bacilli</taxon>
        <taxon>Lactobacillales</taxon>
        <taxon>Streptococcaceae</taxon>
        <taxon>Streptococcus</taxon>
    </lineage>
</organism>
<gene>
    <name evidence="6" type="primary">int315.5</name>
    <name evidence="6" type="ordered locus">SpyM3_1354</name>
</gene>
<accession>A0A0H2UVX2</accession>
<dbReference type="AlphaFoldDB" id="A0A0H2UVX2"/>
<comment type="similarity">
    <text evidence="1">Belongs to the 'phage' integrase family.</text>
</comment>
<dbReference type="InterPro" id="IPR050808">
    <property type="entry name" value="Phage_Integrase"/>
</dbReference>
<feature type="domain" description="Tyr recombinase" evidence="5">
    <location>
        <begin position="175"/>
        <end position="381"/>
    </location>
</feature>
<evidence type="ECO:0000256" key="3">
    <source>
        <dbReference type="ARBA" id="ARBA00023125"/>
    </source>
</evidence>
<dbReference type="PANTHER" id="PTHR30629">
    <property type="entry name" value="PROPHAGE INTEGRASE"/>
    <property type="match status" value="1"/>
</dbReference>
<dbReference type="PROSITE" id="PS51898">
    <property type="entry name" value="TYR_RECOMBINASE"/>
    <property type="match status" value="1"/>
</dbReference>
<dbReference type="InterPro" id="IPR002104">
    <property type="entry name" value="Integrase_catalytic"/>
</dbReference>
<evidence type="ECO:0000256" key="2">
    <source>
        <dbReference type="ARBA" id="ARBA00022908"/>
    </source>
</evidence>
<dbReference type="InterPro" id="IPR004107">
    <property type="entry name" value="Integrase_SAM-like_N"/>
</dbReference>
<dbReference type="InterPro" id="IPR013762">
    <property type="entry name" value="Integrase-like_cat_sf"/>
</dbReference>
<protein>
    <submittedName>
        <fullName evidence="6">Putative phage integrase-phage-associated</fullName>
    </submittedName>
</protein>
<keyword evidence="3" id="KW-0238">DNA-binding</keyword>
<dbReference type="Proteomes" id="UP000000564">
    <property type="component" value="Chromosome"/>
</dbReference>
<dbReference type="Pfam" id="PF00589">
    <property type="entry name" value="Phage_integrase"/>
    <property type="match status" value="1"/>
</dbReference>
<dbReference type="GO" id="GO:0006310">
    <property type="term" value="P:DNA recombination"/>
    <property type="evidence" value="ECO:0007669"/>
    <property type="project" value="UniProtKB-KW"/>
</dbReference>
<dbReference type="Pfam" id="PF14659">
    <property type="entry name" value="Phage_int_SAM_3"/>
    <property type="match status" value="1"/>
</dbReference>
<reference evidence="6 7" key="1">
    <citation type="journal article" date="2002" name="Proc. Natl. Acad. Sci. U.S.A.">
        <title>Genome sequence of a serotype M3 strain of group A Streptococcus: phage-encoded toxins, the high-virulence phenotype, and clone emergence.</title>
        <authorList>
            <person name="Beres S.B."/>
            <person name="Sylva G.L."/>
            <person name="Barbian K.D."/>
            <person name="Lei B."/>
            <person name="Hoff J.S."/>
            <person name="Mammarella N.D."/>
            <person name="Liu M.Y."/>
            <person name="Smoot J.C."/>
            <person name="Porcella S.F."/>
            <person name="Parkins L.D."/>
            <person name="Campbell D.S."/>
            <person name="Smith T.M."/>
            <person name="McCormick J.K."/>
            <person name="Leung D.Y."/>
            <person name="Schlievert P.M."/>
            <person name="Musser J.M."/>
        </authorList>
    </citation>
    <scope>NUCLEOTIDE SEQUENCE [LARGE SCALE GENOMIC DNA]</scope>
    <source>
        <strain evidence="7">ATCC BAA-595 / MGAS315</strain>
    </source>
</reference>